<dbReference type="PANTHER" id="PTHR34219">
    <property type="entry name" value="IRON-REGULATED INNER MEMBRANE PROTEIN-RELATED"/>
    <property type="match status" value="1"/>
</dbReference>
<dbReference type="PANTHER" id="PTHR34219:SF5">
    <property type="entry name" value="BLR4505 PROTEIN"/>
    <property type="match status" value="1"/>
</dbReference>
<dbReference type="Pfam" id="PF03929">
    <property type="entry name" value="PepSY_TM"/>
    <property type="match status" value="1"/>
</dbReference>
<evidence type="ECO:0000313" key="2">
    <source>
        <dbReference type="EMBL" id="KCZ97013.1"/>
    </source>
</evidence>
<feature type="transmembrane region" description="Helical" evidence="1">
    <location>
        <begin position="207"/>
        <end position="227"/>
    </location>
</feature>
<evidence type="ECO:0000313" key="3">
    <source>
        <dbReference type="Proteomes" id="UP000027100"/>
    </source>
</evidence>
<sequence>MAEAATKNTWLVLHRWFGIITALFLFIAALTGSILTARSTLDRWANGDLFTYDGSAADRLPPIEAVALYEAANPGIQVTGFPLSADETENILITVAPKPGEAALDYDEVFLNPATGEAAGMRSTDPGLNNRQLIPLILELHYNLLAGDTGRIFMGFVALGWLISSGVGLYLTFPRKGPFFKNWWPSWVYSPKRSFARQMLDIHRASALWLFPFLFILAFTSVTLNFFDEFWDPFATTVAPLEKSLFHLDAPYPDGTTPAMSYADALALSQAQAAAEGIAWKPATMLYYQNWNLYGTTFSDTGDLNYKYLGPIYYYFDAATGDWIHEVNPYTDSAGLVMIRAVYPLHSGEIGGGLAVFFVFILGLATAEQCFTGIWVWLKKRGPRIAAKRKAHAAATSA</sequence>
<dbReference type="Proteomes" id="UP000027100">
    <property type="component" value="Unassembled WGS sequence"/>
</dbReference>
<dbReference type="EMBL" id="ARYM01000027">
    <property type="protein sequence ID" value="KCZ97013.1"/>
    <property type="molecule type" value="Genomic_DNA"/>
</dbReference>
<dbReference type="eggNOG" id="COG3182">
    <property type="taxonomic scope" value="Bacteria"/>
</dbReference>
<accession>A0A062VET1</accession>
<dbReference type="OrthoDB" id="7626573at2"/>
<proteinExistence type="predicted"/>
<keyword evidence="1" id="KW-0812">Transmembrane</keyword>
<evidence type="ECO:0000256" key="1">
    <source>
        <dbReference type="SAM" id="Phobius"/>
    </source>
</evidence>
<feature type="transmembrane region" description="Helical" evidence="1">
    <location>
        <begin position="12"/>
        <end position="35"/>
    </location>
</feature>
<organism evidence="2 3">
    <name type="scientific">Hyphomonas polymorpha PS728</name>
    <dbReference type="NCBI Taxonomy" id="1280954"/>
    <lineage>
        <taxon>Bacteria</taxon>
        <taxon>Pseudomonadati</taxon>
        <taxon>Pseudomonadota</taxon>
        <taxon>Alphaproteobacteria</taxon>
        <taxon>Hyphomonadales</taxon>
        <taxon>Hyphomonadaceae</taxon>
        <taxon>Hyphomonas</taxon>
    </lineage>
</organism>
<reference evidence="2 3" key="1">
    <citation type="journal article" date="2014" name="Antonie Van Leeuwenhoek">
        <title>Hyphomonas beringensis sp. nov. and Hyphomonas chukchiensis sp. nov., isolated from surface seawater of the Bering Sea and Chukchi Sea.</title>
        <authorList>
            <person name="Li C."/>
            <person name="Lai Q."/>
            <person name="Li G."/>
            <person name="Dong C."/>
            <person name="Wang J."/>
            <person name="Liao Y."/>
            <person name="Shao Z."/>
        </authorList>
    </citation>
    <scope>NUCLEOTIDE SEQUENCE [LARGE SCALE GENOMIC DNA]</scope>
    <source>
        <strain evidence="2 3">PS728</strain>
    </source>
</reference>
<feature type="transmembrane region" description="Helical" evidence="1">
    <location>
        <begin position="152"/>
        <end position="173"/>
    </location>
</feature>
<dbReference type="AlphaFoldDB" id="A0A062VET1"/>
<gene>
    <name evidence="2" type="ORF">HPO_16985</name>
</gene>
<keyword evidence="1" id="KW-0472">Membrane</keyword>
<dbReference type="InterPro" id="IPR005625">
    <property type="entry name" value="PepSY-ass_TM"/>
</dbReference>
<dbReference type="STRING" id="1280954.HPO_16985"/>
<protein>
    <submittedName>
        <fullName evidence="2">PepSY-associated TM helix domain-containing protein</fullName>
    </submittedName>
</protein>
<comment type="caution">
    <text evidence="2">The sequence shown here is derived from an EMBL/GenBank/DDBJ whole genome shotgun (WGS) entry which is preliminary data.</text>
</comment>
<feature type="transmembrane region" description="Helical" evidence="1">
    <location>
        <begin position="354"/>
        <end position="378"/>
    </location>
</feature>
<keyword evidence="1" id="KW-1133">Transmembrane helix</keyword>
<dbReference type="RefSeq" id="WP_051612740.1">
    <property type="nucleotide sequence ID" value="NZ_ARYM01000027.1"/>
</dbReference>
<dbReference type="PATRIC" id="fig|1280954.3.peg.3429"/>
<name>A0A062VET1_9PROT</name>
<keyword evidence="3" id="KW-1185">Reference proteome</keyword>